<dbReference type="InterPro" id="IPR021269">
    <property type="entry name" value="DUF2848"/>
</dbReference>
<dbReference type="InterPro" id="IPR036526">
    <property type="entry name" value="C-N_Hydrolase_sf"/>
</dbReference>
<accession>A0A3B0SWM1</accession>
<sequence>MTRVTLLQMAAQDGRPLEESFAEVTRLIDQVGEADLYLLPELWTPGYFAFDDYSRAADDFEAVINSLSEVARTTGAYLHGGSILHERDGELFNCSVLFDRTGRLIAQYRKIHLFGYGSREQELLTPGETPVVVDTDFGRVGLAVCYDLRFPELFRTLAERGAEVFLVASAWPHPRVEAWNTLLRARAIENQAFMLATNGVGVASGGVLCGRSTIVDPWGVTVASAGDTAGTVSADIDMSEVAEARTSFPALADRRLLSEPKPTLLLERTDEPPLRFEIEQVLLAGYTGRDEVAVRRYIEKLEEEGIPAPDEVPVFFTVGSGLVTTMPSVDVAGAETCGEVEFVMLIAGDGEIYIAAGSDHTDRDLEKVSIPAAKQACPKLISRRVWRYADVREHWDALILRSYTPANSEDAYQQAGADALLHPDDLLTLVRDKFGSDLVGTVIFGGSFSSISGGFTFAHSFKGEIYDPVTGDSLVARYQIVNVLEKGA</sequence>
<dbReference type="InterPro" id="IPR001110">
    <property type="entry name" value="UPF0012_CS"/>
</dbReference>
<name>A0A3B0SWM1_9ZZZZ</name>
<keyword evidence="2" id="KW-0378">Hydrolase</keyword>
<dbReference type="PROSITE" id="PS50263">
    <property type="entry name" value="CN_HYDROLASE"/>
    <property type="match status" value="1"/>
</dbReference>
<evidence type="ECO:0000259" key="1">
    <source>
        <dbReference type="PROSITE" id="PS50263"/>
    </source>
</evidence>
<dbReference type="Pfam" id="PF00795">
    <property type="entry name" value="CN_hydrolase"/>
    <property type="match status" value="1"/>
</dbReference>
<dbReference type="AlphaFoldDB" id="A0A3B0SWM1"/>
<dbReference type="CDD" id="cd07583">
    <property type="entry name" value="nitrilase_5"/>
    <property type="match status" value="1"/>
</dbReference>
<proteinExistence type="predicted"/>
<organism evidence="2">
    <name type="scientific">hydrothermal vent metagenome</name>
    <dbReference type="NCBI Taxonomy" id="652676"/>
    <lineage>
        <taxon>unclassified sequences</taxon>
        <taxon>metagenomes</taxon>
        <taxon>ecological metagenomes</taxon>
    </lineage>
</organism>
<dbReference type="GO" id="GO:0016787">
    <property type="term" value="F:hydrolase activity"/>
    <property type="evidence" value="ECO:0007669"/>
    <property type="project" value="UniProtKB-KW"/>
</dbReference>
<dbReference type="InterPro" id="IPR003010">
    <property type="entry name" value="C-N_Hydrolase"/>
</dbReference>
<feature type="domain" description="CN hydrolase" evidence="1">
    <location>
        <begin position="2"/>
        <end position="238"/>
    </location>
</feature>
<gene>
    <name evidence="2" type="ORF">MNBD_ACTINO02-890</name>
</gene>
<dbReference type="Pfam" id="PF11010">
    <property type="entry name" value="DUF2848"/>
    <property type="match status" value="1"/>
</dbReference>
<dbReference type="SUPFAM" id="SSF56317">
    <property type="entry name" value="Carbon-nitrogen hydrolase"/>
    <property type="match status" value="1"/>
</dbReference>
<evidence type="ECO:0000313" key="2">
    <source>
        <dbReference type="EMBL" id="VAW08393.1"/>
    </source>
</evidence>
<dbReference type="PROSITE" id="PS01227">
    <property type="entry name" value="UPF0012"/>
    <property type="match status" value="1"/>
</dbReference>
<reference evidence="2" key="1">
    <citation type="submission" date="2018-06" db="EMBL/GenBank/DDBJ databases">
        <authorList>
            <person name="Zhirakovskaya E."/>
        </authorList>
    </citation>
    <scope>NUCLEOTIDE SEQUENCE</scope>
</reference>
<protein>
    <submittedName>
        <fullName evidence="2">FIG003879: Predicted amidohydrolase</fullName>
    </submittedName>
</protein>
<dbReference type="Gene3D" id="3.60.110.10">
    <property type="entry name" value="Carbon-nitrogen hydrolase"/>
    <property type="match status" value="1"/>
</dbReference>
<dbReference type="PANTHER" id="PTHR23088:SF27">
    <property type="entry name" value="DEAMINATED GLUTATHIONE AMIDASE"/>
    <property type="match status" value="1"/>
</dbReference>
<dbReference type="PANTHER" id="PTHR23088">
    <property type="entry name" value="NITRILASE-RELATED"/>
    <property type="match status" value="1"/>
</dbReference>
<dbReference type="EMBL" id="UOEK01000461">
    <property type="protein sequence ID" value="VAW08393.1"/>
    <property type="molecule type" value="Genomic_DNA"/>
</dbReference>